<accession>A1JJ35</accession>
<organism evidence="1 2">
    <name type="scientific">Yersinia enterocolitica serotype O:8 / biotype 1B (strain NCTC 13174 / 8081)</name>
    <dbReference type="NCBI Taxonomy" id="393305"/>
    <lineage>
        <taxon>Bacteria</taxon>
        <taxon>Pseudomonadati</taxon>
        <taxon>Pseudomonadota</taxon>
        <taxon>Gammaproteobacteria</taxon>
        <taxon>Enterobacterales</taxon>
        <taxon>Yersiniaceae</taxon>
        <taxon>Yersinia</taxon>
    </lineage>
</organism>
<protein>
    <submittedName>
        <fullName evidence="1">Uncharacterized protein</fullName>
    </submittedName>
</protein>
<dbReference type="Proteomes" id="UP000000642">
    <property type="component" value="Chromosome"/>
</dbReference>
<proteinExistence type="predicted"/>
<sequence length="41" mass="5043">MQDIYYSDDFTVRTIILKNLHAFNFWLNYQFIIIVLVECIE</sequence>
<evidence type="ECO:0000313" key="2">
    <source>
        <dbReference type="Proteomes" id="UP000000642"/>
    </source>
</evidence>
<evidence type="ECO:0000313" key="1">
    <source>
        <dbReference type="EMBL" id="CAL10625.1"/>
    </source>
</evidence>
<dbReference type="AlphaFoldDB" id="A1JJ35"/>
<reference evidence="1 2" key="1">
    <citation type="journal article" date="2006" name="PLoS Genet.">
        <title>The complete genome sequence and comparative genome analysis of the high pathogenicity Yersinia enterocolitica strain 8081.</title>
        <authorList>
            <person name="Thomson N.R."/>
            <person name="Howard S."/>
            <person name="Wren B.W."/>
            <person name="Holden M.T.G."/>
            <person name="Crossman L."/>
            <person name="Challis G.L."/>
            <person name="Churcher C."/>
            <person name="Mungall K."/>
            <person name="Brooks K."/>
            <person name="Chillingworth T."/>
            <person name="Feltwell T."/>
            <person name="Abdellah Z."/>
            <person name="Hauser H."/>
            <person name="Jagels K."/>
            <person name="Maddison M."/>
            <person name="Moule S."/>
            <person name="Sanders M."/>
            <person name="Whitehead S."/>
            <person name="Quail M.A."/>
            <person name="Dougan G."/>
            <person name="Parkhill J."/>
            <person name="Prentice M.B."/>
        </authorList>
    </citation>
    <scope>NUCLEOTIDE SEQUENCE [LARGE SCALE GENOMIC DNA]</scope>
    <source>
        <strain evidence="2">NCTC 13174 / 8081</strain>
    </source>
</reference>
<dbReference type="KEGG" id="yen:YE0507"/>
<dbReference type="EMBL" id="AM286415">
    <property type="protein sequence ID" value="CAL10625.1"/>
    <property type="molecule type" value="Genomic_DNA"/>
</dbReference>
<gene>
    <name evidence="1" type="ordered locus">YE0507</name>
</gene>
<name>A1JJ35_YERE8</name>
<dbReference type="HOGENOM" id="CLU_3279034_0_0_6"/>